<dbReference type="PANTHER" id="PTHR30522">
    <property type="entry name" value="NUCLEOSIDE TRIPHOSPHATE PYROPHOSPHOHYDROLASE"/>
    <property type="match status" value="1"/>
</dbReference>
<gene>
    <name evidence="6" type="ORF">TMPK1_07800</name>
</gene>
<dbReference type="InterPro" id="IPR004518">
    <property type="entry name" value="MazG-like_dom"/>
</dbReference>
<dbReference type="Gene3D" id="1.10.287.1080">
    <property type="entry name" value="MazG-like"/>
    <property type="match status" value="2"/>
</dbReference>
<dbReference type="GO" id="GO:0046076">
    <property type="term" value="P:dTTP catabolic process"/>
    <property type="evidence" value="ECO:0007669"/>
    <property type="project" value="TreeGrafter"/>
</dbReference>
<dbReference type="GO" id="GO:0046081">
    <property type="term" value="P:dUTP catabolic process"/>
    <property type="evidence" value="ECO:0007669"/>
    <property type="project" value="TreeGrafter"/>
</dbReference>
<feature type="domain" description="NTP pyrophosphohydrolase MazG-like" evidence="5">
    <location>
        <begin position="18"/>
        <end position="91"/>
    </location>
</feature>
<reference evidence="6" key="1">
    <citation type="submission" date="2021-02" db="EMBL/GenBank/DDBJ databases">
        <title>Genome sequence of Rhodospirillales sp. strain TMPK1 isolated from soil.</title>
        <authorList>
            <person name="Nakai R."/>
            <person name="Kusada H."/>
            <person name="Tamaki H."/>
        </authorList>
    </citation>
    <scope>NUCLEOTIDE SEQUENCE</scope>
    <source>
        <strain evidence="6">TMPK1</strain>
    </source>
</reference>
<dbReference type="CDD" id="cd11529">
    <property type="entry name" value="NTP-PPase_MazG_Cterm"/>
    <property type="match status" value="1"/>
</dbReference>
<evidence type="ECO:0000256" key="2">
    <source>
        <dbReference type="ARBA" id="ARBA00061115"/>
    </source>
</evidence>
<dbReference type="Pfam" id="PF03819">
    <property type="entry name" value="MazG"/>
    <property type="match status" value="2"/>
</dbReference>
<dbReference type="InterPro" id="IPR011551">
    <property type="entry name" value="NTP_PyrPHydrolase_MazG"/>
</dbReference>
<comment type="similarity">
    <text evidence="2">Belongs to the nucleoside triphosphate pyrophosphohydrolase family.</text>
</comment>
<evidence type="ECO:0000313" key="7">
    <source>
        <dbReference type="Proteomes" id="UP000681075"/>
    </source>
</evidence>
<dbReference type="GO" id="GO:0047693">
    <property type="term" value="F:ATP diphosphatase activity"/>
    <property type="evidence" value="ECO:0007669"/>
    <property type="project" value="UniProtKB-EC"/>
</dbReference>
<comment type="catalytic activity">
    <reaction evidence="1">
        <text>ATP + H2O = AMP + diphosphate + H(+)</text>
        <dbReference type="Rhea" id="RHEA:14245"/>
        <dbReference type="ChEBI" id="CHEBI:15377"/>
        <dbReference type="ChEBI" id="CHEBI:15378"/>
        <dbReference type="ChEBI" id="CHEBI:30616"/>
        <dbReference type="ChEBI" id="CHEBI:33019"/>
        <dbReference type="ChEBI" id="CHEBI:456215"/>
        <dbReference type="EC" id="3.6.1.8"/>
    </reaction>
</comment>
<dbReference type="GO" id="GO:0046047">
    <property type="term" value="P:TTP catabolic process"/>
    <property type="evidence" value="ECO:0007669"/>
    <property type="project" value="TreeGrafter"/>
</dbReference>
<dbReference type="NCBIfam" id="TIGR00444">
    <property type="entry name" value="mazG"/>
    <property type="match status" value="1"/>
</dbReference>
<dbReference type="PANTHER" id="PTHR30522:SF0">
    <property type="entry name" value="NUCLEOSIDE TRIPHOSPHATE PYROPHOSPHOHYDROLASE"/>
    <property type="match status" value="1"/>
</dbReference>
<evidence type="ECO:0000256" key="1">
    <source>
        <dbReference type="ARBA" id="ARBA00052141"/>
    </source>
</evidence>
<dbReference type="NCBIfam" id="NF007113">
    <property type="entry name" value="PRK09562.1"/>
    <property type="match status" value="1"/>
</dbReference>
<proteinExistence type="inferred from homology"/>
<protein>
    <recommendedName>
        <fullName evidence="4">Nucleoside triphosphate pyrophosphohydrolase</fullName>
        <ecNumber evidence="3">3.6.1.8</ecNumber>
    </recommendedName>
</protein>
<dbReference type="GO" id="GO:0046061">
    <property type="term" value="P:dATP catabolic process"/>
    <property type="evidence" value="ECO:0007669"/>
    <property type="project" value="TreeGrafter"/>
</dbReference>
<dbReference type="GO" id="GO:0006950">
    <property type="term" value="P:response to stress"/>
    <property type="evidence" value="ECO:0007669"/>
    <property type="project" value="UniProtKB-ARBA"/>
</dbReference>
<evidence type="ECO:0000313" key="6">
    <source>
        <dbReference type="EMBL" id="GIL38543.1"/>
    </source>
</evidence>
<dbReference type="FunFam" id="1.10.287.1080:FF:000001">
    <property type="entry name" value="Nucleoside triphosphate pyrophosphohydrolase"/>
    <property type="match status" value="1"/>
</dbReference>
<keyword evidence="7" id="KW-1185">Reference proteome</keyword>
<evidence type="ECO:0000256" key="4">
    <source>
        <dbReference type="ARBA" id="ARBA00074799"/>
    </source>
</evidence>
<dbReference type="SUPFAM" id="SSF101386">
    <property type="entry name" value="all-alpha NTP pyrophosphatases"/>
    <property type="match status" value="2"/>
</dbReference>
<sequence>MMAKLRDPDGGCPWDLRQDFATIAPYTIEEAYEVADAIERGDLGDLKDELGDLLFQVVFHAQMAEERGDFTFTDVVTAIVDKMEARHPHVFAGGTLEDERAVNKWWEERKEFERAAKAAATGRAPSTLDGIAIGLPALTRALKLQKRAARVGFDWSDAPPILDKLDEELRELRAELASGDTSRIEDEFGDVLFVVVNLARHLKLDPETALRGTNAKFERRFRFIEQQLAADGRTPEAASLDEMEALWQRAKKES</sequence>
<dbReference type="Proteomes" id="UP000681075">
    <property type="component" value="Unassembled WGS sequence"/>
</dbReference>
<feature type="domain" description="NTP pyrophosphohydrolase MazG-like" evidence="5">
    <location>
        <begin position="163"/>
        <end position="220"/>
    </location>
</feature>
<dbReference type="GO" id="GO:0006203">
    <property type="term" value="P:dGTP catabolic process"/>
    <property type="evidence" value="ECO:0007669"/>
    <property type="project" value="TreeGrafter"/>
</dbReference>
<dbReference type="EMBL" id="BOPV01000001">
    <property type="protein sequence ID" value="GIL38543.1"/>
    <property type="molecule type" value="Genomic_DNA"/>
</dbReference>
<dbReference type="AlphaFoldDB" id="A0A8S8X6P4"/>
<dbReference type="GO" id="GO:0046052">
    <property type="term" value="P:UTP catabolic process"/>
    <property type="evidence" value="ECO:0007669"/>
    <property type="project" value="TreeGrafter"/>
</dbReference>
<organism evidence="6 7">
    <name type="scientific">Roseiterribacter gracilis</name>
    <dbReference type="NCBI Taxonomy" id="2812848"/>
    <lineage>
        <taxon>Bacteria</taxon>
        <taxon>Pseudomonadati</taxon>
        <taxon>Pseudomonadota</taxon>
        <taxon>Alphaproteobacteria</taxon>
        <taxon>Rhodospirillales</taxon>
        <taxon>Roseiterribacteraceae</taxon>
        <taxon>Roseiterribacter</taxon>
    </lineage>
</organism>
<accession>A0A8S8X6P4</accession>
<dbReference type="EC" id="3.6.1.8" evidence="3"/>
<comment type="caution">
    <text evidence="6">The sequence shown here is derived from an EMBL/GenBank/DDBJ whole genome shotgun (WGS) entry which is preliminary data.</text>
</comment>
<dbReference type="CDD" id="cd11528">
    <property type="entry name" value="NTP-PPase_MazG_Nterm"/>
    <property type="match status" value="1"/>
</dbReference>
<evidence type="ECO:0000256" key="3">
    <source>
        <dbReference type="ARBA" id="ARBA00066372"/>
    </source>
</evidence>
<dbReference type="FunFam" id="1.10.287.1080:FF:000003">
    <property type="entry name" value="Nucleoside triphosphate pyrophosphohydrolase"/>
    <property type="match status" value="1"/>
</dbReference>
<name>A0A8S8X6P4_9PROT</name>
<dbReference type="InterPro" id="IPR048015">
    <property type="entry name" value="NTP-PPase_MazG-like_N"/>
</dbReference>
<dbReference type="InterPro" id="IPR048011">
    <property type="entry name" value="NTP-PPase_MazG-like_C"/>
</dbReference>
<evidence type="ECO:0000259" key="5">
    <source>
        <dbReference type="Pfam" id="PF03819"/>
    </source>
</evidence>